<evidence type="ECO:0000313" key="1">
    <source>
        <dbReference type="EMBL" id="MEP0865464.1"/>
    </source>
</evidence>
<protein>
    <submittedName>
        <fullName evidence="1">Uncharacterized protein</fullName>
    </submittedName>
</protein>
<reference evidence="1 2" key="1">
    <citation type="submission" date="2022-04" db="EMBL/GenBank/DDBJ databases">
        <title>Positive selection, recombination, and allopatry shape intraspecific diversity of widespread and dominant cyanobacteria.</title>
        <authorList>
            <person name="Wei J."/>
            <person name="Shu W."/>
            <person name="Hu C."/>
        </authorList>
    </citation>
    <scope>NUCLEOTIDE SEQUENCE [LARGE SCALE GENOMIC DNA]</scope>
    <source>
        <strain evidence="1 2">GB2-A5</strain>
    </source>
</reference>
<dbReference type="EMBL" id="JAMPKK010000027">
    <property type="protein sequence ID" value="MEP0865464.1"/>
    <property type="molecule type" value="Genomic_DNA"/>
</dbReference>
<gene>
    <name evidence="1" type="ORF">NDI37_13415</name>
</gene>
<sequence>MSAVSDKEWLVWRMASVAIAKNAIALEQLSNELISQYTDSELAGIWRQARLVLTEEDECWLEDELYRILVENSQVAA</sequence>
<name>A0ABV0JQU7_9CYAN</name>
<dbReference type="Proteomes" id="UP001442494">
    <property type="component" value="Unassembled WGS sequence"/>
</dbReference>
<accession>A0ABV0JQU7</accession>
<evidence type="ECO:0000313" key="2">
    <source>
        <dbReference type="Proteomes" id="UP001442494"/>
    </source>
</evidence>
<dbReference type="RefSeq" id="WP_190418685.1">
    <property type="nucleotide sequence ID" value="NZ_JAMPKK010000027.1"/>
</dbReference>
<proteinExistence type="predicted"/>
<organism evidence="1 2">
    <name type="scientific">Funiculus sociatus GB2-A5</name>
    <dbReference type="NCBI Taxonomy" id="2933946"/>
    <lineage>
        <taxon>Bacteria</taxon>
        <taxon>Bacillati</taxon>
        <taxon>Cyanobacteriota</taxon>
        <taxon>Cyanophyceae</taxon>
        <taxon>Coleofasciculales</taxon>
        <taxon>Coleofasciculaceae</taxon>
        <taxon>Funiculus</taxon>
    </lineage>
</organism>
<comment type="caution">
    <text evidence="1">The sequence shown here is derived from an EMBL/GenBank/DDBJ whole genome shotgun (WGS) entry which is preliminary data.</text>
</comment>
<keyword evidence="2" id="KW-1185">Reference proteome</keyword>